<feature type="region of interest" description="Disordered" evidence="7">
    <location>
        <begin position="1588"/>
        <end position="1647"/>
    </location>
</feature>
<keyword evidence="2" id="KW-0805">Transcription regulation</keyword>
<gene>
    <name evidence="10" type="primary">LOC108674309</name>
</gene>
<dbReference type="InterPro" id="IPR009071">
    <property type="entry name" value="HMG_box_dom"/>
</dbReference>
<feature type="region of interest" description="Disordered" evidence="7">
    <location>
        <begin position="1112"/>
        <end position="1140"/>
    </location>
</feature>
<dbReference type="GO" id="GO:0005634">
    <property type="term" value="C:nucleus"/>
    <property type="evidence" value="ECO:0007669"/>
    <property type="project" value="UniProtKB-UniRule"/>
</dbReference>
<evidence type="ECO:0000256" key="7">
    <source>
        <dbReference type="SAM" id="MobiDB-lite"/>
    </source>
</evidence>
<feature type="region of interest" description="Disordered" evidence="7">
    <location>
        <begin position="1847"/>
        <end position="1883"/>
    </location>
</feature>
<feature type="region of interest" description="Disordered" evidence="7">
    <location>
        <begin position="1"/>
        <end position="130"/>
    </location>
</feature>
<feature type="compositionally biased region" description="Polar residues" evidence="7">
    <location>
        <begin position="1869"/>
        <end position="1883"/>
    </location>
</feature>
<dbReference type="GeneID" id="108674309"/>
<feature type="region of interest" description="Disordered" evidence="7">
    <location>
        <begin position="1244"/>
        <end position="1287"/>
    </location>
</feature>
<dbReference type="CDD" id="cd21990">
    <property type="entry name" value="HMG-box_CIC-like"/>
    <property type="match status" value="1"/>
</dbReference>
<feature type="region of interest" description="Disordered" evidence="7">
    <location>
        <begin position="2752"/>
        <end position="2799"/>
    </location>
</feature>
<name>A0A8B7NVJ4_HYAAZ</name>
<dbReference type="OrthoDB" id="10051111at2759"/>
<feature type="compositionally biased region" description="Polar residues" evidence="7">
    <location>
        <begin position="877"/>
        <end position="892"/>
    </location>
</feature>
<dbReference type="SMART" id="SM00398">
    <property type="entry name" value="HMG"/>
    <property type="match status" value="1"/>
</dbReference>
<dbReference type="InterPro" id="IPR058606">
    <property type="entry name" value="HTH_Cic_C"/>
</dbReference>
<dbReference type="GO" id="GO:0000977">
    <property type="term" value="F:RNA polymerase II transcription regulatory region sequence-specific DNA binding"/>
    <property type="evidence" value="ECO:0007669"/>
    <property type="project" value="TreeGrafter"/>
</dbReference>
<feature type="region of interest" description="Disordered" evidence="7">
    <location>
        <begin position="2411"/>
        <end position="2538"/>
    </location>
</feature>
<dbReference type="InterPro" id="IPR052412">
    <property type="entry name" value="CC-Dev_Transcription_Reg"/>
</dbReference>
<evidence type="ECO:0000313" key="9">
    <source>
        <dbReference type="Proteomes" id="UP000694843"/>
    </source>
</evidence>
<evidence type="ECO:0000256" key="5">
    <source>
        <dbReference type="ARBA" id="ARBA00023242"/>
    </source>
</evidence>
<dbReference type="KEGG" id="hazt:108674309"/>
<dbReference type="GO" id="GO:0000981">
    <property type="term" value="F:DNA-binding transcription factor activity, RNA polymerase II-specific"/>
    <property type="evidence" value="ECO:0007669"/>
    <property type="project" value="TreeGrafter"/>
</dbReference>
<feature type="compositionally biased region" description="Polar residues" evidence="7">
    <location>
        <begin position="1765"/>
        <end position="1779"/>
    </location>
</feature>
<feature type="compositionally biased region" description="Polar residues" evidence="7">
    <location>
        <begin position="15"/>
        <end position="29"/>
    </location>
</feature>
<evidence type="ECO:0000259" key="8">
    <source>
        <dbReference type="PROSITE" id="PS50118"/>
    </source>
</evidence>
<feature type="compositionally biased region" description="Low complexity" evidence="7">
    <location>
        <begin position="30"/>
        <end position="79"/>
    </location>
</feature>
<protein>
    <submittedName>
        <fullName evidence="10">Uncharacterized protein LOC108674309 isoform X1</fullName>
    </submittedName>
</protein>
<dbReference type="InterPro" id="IPR032147">
    <property type="entry name" value="Cic_dom"/>
</dbReference>
<feature type="compositionally biased region" description="Basic and acidic residues" evidence="7">
    <location>
        <begin position="1636"/>
        <end position="1647"/>
    </location>
</feature>
<feature type="region of interest" description="Disordered" evidence="7">
    <location>
        <begin position="1060"/>
        <end position="1089"/>
    </location>
</feature>
<evidence type="ECO:0000256" key="3">
    <source>
        <dbReference type="ARBA" id="ARBA00023125"/>
    </source>
</evidence>
<feature type="DNA-binding region" description="HMG box" evidence="6">
    <location>
        <begin position="1652"/>
        <end position="1720"/>
    </location>
</feature>
<dbReference type="InterPro" id="IPR058607">
    <property type="entry name" value="HMG-box_Cic-like"/>
</dbReference>
<keyword evidence="3 6" id="KW-0238">DNA-binding</keyword>
<feature type="compositionally biased region" description="Basic and acidic residues" evidence="7">
    <location>
        <begin position="915"/>
        <end position="931"/>
    </location>
</feature>
<feature type="domain" description="HMG box" evidence="8">
    <location>
        <begin position="1652"/>
        <end position="1720"/>
    </location>
</feature>
<feature type="region of interest" description="Disordered" evidence="7">
    <location>
        <begin position="801"/>
        <end position="1008"/>
    </location>
</feature>
<dbReference type="Proteomes" id="UP000694843">
    <property type="component" value="Unplaced"/>
</dbReference>
<dbReference type="Pfam" id="PF16090">
    <property type="entry name" value="DUF4819"/>
    <property type="match status" value="1"/>
</dbReference>
<keyword evidence="5 6" id="KW-0539">Nucleus</keyword>
<dbReference type="PANTHER" id="PTHR13059">
    <property type="entry name" value="HMG-BOX TRANSCRIPTION FACTOR BBX"/>
    <property type="match status" value="1"/>
</dbReference>
<dbReference type="InterPro" id="IPR036910">
    <property type="entry name" value="HMG_box_dom_sf"/>
</dbReference>
<feature type="compositionally biased region" description="Gly residues" evidence="7">
    <location>
        <begin position="945"/>
        <end position="954"/>
    </location>
</feature>
<feature type="region of interest" description="Disordered" evidence="7">
    <location>
        <begin position="463"/>
        <end position="483"/>
    </location>
</feature>
<dbReference type="FunFam" id="1.10.30.10:FF:000075">
    <property type="entry name" value="Capicua transcriptional repressor a"/>
    <property type="match status" value="1"/>
</dbReference>
<evidence type="ECO:0000256" key="2">
    <source>
        <dbReference type="ARBA" id="ARBA00023015"/>
    </source>
</evidence>
<keyword evidence="4" id="KW-0804">Transcription</keyword>
<dbReference type="SUPFAM" id="SSF47095">
    <property type="entry name" value="HMG-box"/>
    <property type="match status" value="1"/>
</dbReference>
<feature type="compositionally biased region" description="Polar residues" evidence="7">
    <location>
        <begin position="824"/>
        <end position="856"/>
    </location>
</feature>
<feature type="compositionally biased region" description="Polar residues" evidence="7">
    <location>
        <begin position="971"/>
        <end position="981"/>
    </location>
</feature>
<feature type="compositionally biased region" description="Polar residues" evidence="7">
    <location>
        <begin position="1060"/>
        <end position="1075"/>
    </location>
</feature>
<keyword evidence="1" id="KW-0597">Phosphoprotein</keyword>
<feature type="compositionally biased region" description="Low complexity" evidence="7">
    <location>
        <begin position="1267"/>
        <end position="1287"/>
    </location>
</feature>
<accession>A0A8B7NVJ4</accession>
<dbReference type="Pfam" id="PF00505">
    <property type="entry name" value="HMG_box"/>
    <property type="match status" value="1"/>
</dbReference>
<evidence type="ECO:0000313" key="10">
    <source>
        <dbReference type="RefSeq" id="XP_018017740.1"/>
    </source>
</evidence>
<feature type="compositionally biased region" description="Low complexity" evidence="7">
    <location>
        <begin position="2604"/>
        <end position="2618"/>
    </location>
</feature>
<evidence type="ECO:0000256" key="1">
    <source>
        <dbReference type="ARBA" id="ARBA00022553"/>
    </source>
</evidence>
<evidence type="ECO:0000256" key="6">
    <source>
        <dbReference type="PROSITE-ProRule" id="PRU00267"/>
    </source>
</evidence>
<reference evidence="10" key="1">
    <citation type="submission" date="2025-08" db="UniProtKB">
        <authorList>
            <consortium name="RefSeq"/>
        </authorList>
    </citation>
    <scope>IDENTIFICATION</scope>
    <source>
        <tissue evidence="10">Whole organism</tissue>
    </source>
</reference>
<dbReference type="PANTHER" id="PTHR13059:SF13">
    <property type="entry name" value="PROTEIN CAPICUA HOMOLOG"/>
    <property type="match status" value="1"/>
</dbReference>
<sequence length="2934" mass="311098">MRSGSKSKKSHARNKLNQQNSGTATSSLISGTATPGSSSTGSSCTGTLSVTSQTKGGSVATVSTSTVTTATSVPAPGASNSDKSTTNNCSDDSSATWQVNGSCKGMSSNNGNNSYGKEDKPGNHGACKLPKKRKFDPAELEGMQNEDKPTNKILVVSASQVPDGSGLILCDGISSHGSVTPITSSFSAPSRNPMVVRSSSSGVEDLTIKAPTSASICFMQNAKIIASNGSDSHVSLPVDMRNSQSAAQTSIYSRSQPIASYVQTQPLSLVSVNKQPSAALSIQSSIATSNGSYVSRPRTISAIENATPCRAVTLVQTGDTKTVHFINQPPASQHLESERITHMHQPIVIKDNSVQVSLQQGTIPSKQMIITQSGSNVIHSYVQKPVHSTQVSSIPSSSPGEGTTMSYHLQRQSSGTLLGPTVTLADAHSPGGLETGTIYQVHPTQASQLGSQHIIVANRAPAQMQANSQLRSDRSSQATSPPLQLTLQHQSKDQMKSVQLQHFVQQHPVQLNQQPHLPQNIHQHLASAQQSIARPIPVQPVQVQANILAHPTSRAQGQIVRVPQQTSQLLQQQQIIAVSRGMVIASNAGVTASLCTDSNVQNNFIGTGTNKRQYSSTGLYKTTSSEMTPIRSNSSLRNKITGTPEIAYSSATGRTPVNLSDWVGHRILAKSGGHFYPAVITAIQSVCDIVVRLDHSPGKELVYTNVFSSAKCDVVSDSVPSVQQLLEGMRVVARLDKDQQIFVEGEIIERKHSGGSILYQVRIATSHDGGSEQELQLMRPHLRLLQPPWWEDLESLNSHIPSPLTPLTPRPHSSSAYPHPNGAHNKQSLAAQYGDQQQQHSADTGFVSSSNNSPCDRTSLTQHHSSGSSSAHLSNTQHHSSSSAHLSNTATPSAADLALASSVRRPPDEYESDDELKREDISFPSDSDQHHFGNLHRSLSLTPGALGGAGGGGARYLESSSGSKSGVCRNSMHSRGSTSSLIEHGSSGIATPRLTPVTPRSGTGTPLYRKGEVVITPNGVRKKFNGKQWRRLCGKESCNKESQRQGYCSRHLAMYGKQTRSSASFAGKDTPSSDANWDASRDSCDTSPHFSATALRSQDETEAANMLMSLGHSSSRSTTPAGGCFSPNTVSPRPGVSTLQSPITVGQKANFFTPINHPGTAGAVGGGSLHAGIQGASVKSPVGRLWLTQEAEAPGVSGSSVVVGSLQHTAGTVRHSTPVTLHNKQTIYRPELLRPIAVDKLPSPVTSANGSSSGHTVIHSSYSHSPASQQALHQQAHLTQKQQQQIQLQHQELVPVQNLPSNHSSHTTHPTISLSHTSQTLAFNASENSTVEPRLLQKALRNSEEEENCVNTSSDTQQPQDLSGFRAFSQSGSFSTVAIAGGQEGLMLRANAVPTRDRTAAFSVVQQPSGVANNCSIYTTVPVSENMEVRAPKEEFGLIGTPTPITNGDDNMRVSSDNRAFAPIYSKFHDISQDNDVDLSKAEEVKVEQDGPKWAESKSALEVGDERPVYQWNQLVPLITSHVSANHIVPKSEIEDSPSHINGETPILNGSVVKQNDFSDGGGNTILALNSLGVMNANTDAATPGGVYAEGVSPSREGVDVGADADDDVFLTDSDSASVGSEGQKRRSQSLSGVFPKEEPKSPRKGKVVDHIRRPMNAFMIFSKRHRPLVHHRYPNQDNRTVSKILGEWWYDLKPEEKQKYQSLATEIKEHHYKAHPDWKWCSKDRRKSSTSSLKGDPSGMPLTPGGPNSDGLPSLPPTPGGPNSAPTVSTPSDCTPATSAALGMDGSLSITSSALQKITPQYGSCRRGSEISDDDSSMVICEEASALQSKPAAADSDVDLACGERVDTDSETQSDTEVSERLRCPPSSAASGETLTHYYTTPKTASEETISQYYSIPNSAPNSTSLTFKHQLIASQDAREAQTSFLNKTSLATSLPTSVQINTNTGSVPQQSYFGSATVTTTAAGYTASVGQQVAAVPAPATATADITYKPKPIKGRTSAEDVVTLYGMSGSIQLGAEQLRGQQPPAGAGSQPSTPSCPQNSTLIGGVLQQRPPTPSHSLQSTISAFRTMPASPKSRLDEGVGGGVKQGGVVHHKLLSSPGSVTSSHFKPFTAVLPEQLGTPGGTLVVGSGAQVSTALVESAKGTVTVMASSATTATTFLMSPAQHVSVLSPGNPGGATNVVLKSAGGASAKVSGATQVQYLVPSVTLDGKLVLQTAAMGAGGGGQQVRVLTSSGVDLPATAGVIKINSKQHPASLVVLSGTPLTHQQQHLRGLPAPAVSQNQQHLVHHVVQAQNNAAAARLKPLDASTLTPTSVAVSSGGQVVKTSQAQYFHTQVVSQQQAMHLHNLSAQMSKGVRHQIVHTVQPPKPLVQQYQADTKKQVPTSVPVALAQHVQRGAGATRLPVSVGSTMELSSDADGTQDLPPDGPDDGPVDEKPKFILAPTPAQLGKAPRQKRNSSTDDEEHSPTFTSHHHHHHHPDHHEEDRELSHEVPANQLSQCTATEDDQQHHEQQQDEGDAAQPSAVPPSPGGKKSFFKKNIEDGMDKVLEEMNFNEKFTKLPEYNPEMLGGPGNTPMTPLPSSPKCTFRNRSRLNGGDGGDEVTTGSQPPLSSSLQGSKFFPPDFNPESFKGDGGGADSTQSGASVSAILGSAGGVGDDSPLVCTRSPRTPKTPGHASEKTVAAASGGGGGHSSLRHILDQRRALVMQLFSEHGWFPNNHVVAEFQSKYAELFPTKNCLKLKIREVRQKMRQNTPGVPNTPGPLSAASTPGPNSPNAHNSLHNNSHSNGANHHSNTIIFSNANSNNNSCSNSLHSNVNSSVNVTSTTATSQQQLLHLTGPATVTVSSSGYHALYNTNNNNNIQNTVQTSVPSNVQLQHINSSGVQILQTPQQQHQQQQQQLHQQQQQQQHQQQQQATTSVASTLHCNQPKNVCY</sequence>
<feature type="compositionally biased region" description="Low complexity" evidence="7">
    <location>
        <begin position="858"/>
        <end position="876"/>
    </location>
</feature>
<dbReference type="RefSeq" id="XP_018017740.1">
    <property type="nucleotide sequence ID" value="XM_018162251.2"/>
</dbReference>
<feature type="region of interest" description="Disordered" evidence="7">
    <location>
        <begin position="1724"/>
        <end position="1781"/>
    </location>
</feature>
<feature type="compositionally biased region" description="Low complexity" evidence="7">
    <location>
        <begin position="100"/>
        <end position="115"/>
    </location>
</feature>
<feature type="region of interest" description="Disordered" evidence="7">
    <location>
        <begin position="2563"/>
        <end position="2695"/>
    </location>
</feature>
<feature type="region of interest" description="Disordered" evidence="7">
    <location>
        <begin position="2022"/>
        <end position="2062"/>
    </location>
</feature>
<proteinExistence type="predicted"/>
<feature type="compositionally biased region" description="Polar residues" evidence="7">
    <location>
        <begin position="1244"/>
        <end position="1266"/>
    </location>
</feature>
<feature type="compositionally biased region" description="Polar residues" evidence="7">
    <location>
        <begin position="80"/>
        <end position="99"/>
    </location>
</feature>
<dbReference type="Pfam" id="PF25981">
    <property type="entry name" value="HTH_Cic_C"/>
    <property type="match status" value="1"/>
</dbReference>
<evidence type="ECO:0000256" key="4">
    <source>
        <dbReference type="ARBA" id="ARBA00023163"/>
    </source>
</evidence>
<dbReference type="Gene3D" id="1.10.30.10">
    <property type="entry name" value="High mobility group box domain"/>
    <property type="match status" value="1"/>
</dbReference>
<organism evidence="9 10">
    <name type="scientific">Hyalella azteca</name>
    <name type="common">Amphipod</name>
    <dbReference type="NCBI Taxonomy" id="294128"/>
    <lineage>
        <taxon>Eukaryota</taxon>
        <taxon>Metazoa</taxon>
        <taxon>Ecdysozoa</taxon>
        <taxon>Arthropoda</taxon>
        <taxon>Crustacea</taxon>
        <taxon>Multicrustacea</taxon>
        <taxon>Malacostraca</taxon>
        <taxon>Eumalacostraca</taxon>
        <taxon>Peracarida</taxon>
        <taxon>Amphipoda</taxon>
        <taxon>Senticaudata</taxon>
        <taxon>Talitrida</taxon>
        <taxon>Talitroidea</taxon>
        <taxon>Hyalellidae</taxon>
        <taxon>Hyalella</taxon>
    </lineage>
</organism>
<feature type="compositionally biased region" description="Polar residues" evidence="7">
    <location>
        <begin position="464"/>
        <end position="483"/>
    </location>
</feature>
<feature type="compositionally biased region" description="Basic and acidic residues" evidence="7">
    <location>
        <begin position="2481"/>
        <end position="2491"/>
    </location>
</feature>
<feature type="compositionally biased region" description="Basic residues" evidence="7">
    <location>
        <begin position="1"/>
        <end position="14"/>
    </location>
</feature>
<feature type="compositionally biased region" description="Polar residues" evidence="7">
    <location>
        <begin position="2032"/>
        <end position="2045"/>
    </location>
</feature>
<keyword evidence="9" id="KW-1185">Reference proteome</keyword>
<feature type="compositionally biased region" description="Low complexity" evidence="7">
    <location>
        <begin position="2774"/>
        <end position="2799"/>
    </location>
</feature>
<dbReference type="PROSITE" id="PS50118">
    <property type="entry name" value="HMG_BOX_2"/>
    <property type="match status" value="1"/>
</dbReference>